<accession>S9S9D1</accession>
<dbReference type="SUPFAM" id="SSF46785">
    <property type="entry name" value="Winged helix' DNA-binding domain"/>
    <property type="match status" value="1"/>
</dbReference>
<evidence type="ECO:0000259" key="1">
    <source>
        <dbReference type="Pfam" id="PF03551"/>
    </source>
</evidence>
<reference evidence="2 3" key="1">
    <citation type="submission" date="2013-04" db="EMBL/GenBank/DDBJ databases">
        <authorList>
            <person name="Kuznetsov B."/>
            <person name="Ivanovsky R."/>
        </authorList>
    </citation>
    <scope>NUCLEOTIDE SEQUENCE [LARGE SCALE GENOMIC DNA]</scope>
    <source>
        <strain evidence="2 3">MGU-K5</strain>
    </source>
</reference>
<dbReference type="Proteomes" id="UP000015350">
    <property type="component" value="Unassembled WGS sequence"/>
</dbReference>
<dbReference type="PANTHER" id="PTHR43252:SF7">
    <property type="entry name" value="TRANSCRIPTIONAL REGULATOR YQJI"/>
    <property type="match status" value="1"/>
</dbReference>
<feature type="domain" description="Transcription regulator PadR N-terminal" evidence="1">
    <location>
        <begin position="11"/>
        <end position="81"/>
    </location>
</feature>
<dbReference type="EMBL" id="AQPH01000077">
    <property type="protein sequence ID" value="EPY00643.1"/>
    <property type="molecule type" value="Genomic_DNA"/>
</dbReference>
<dbReference type="Pfam" id="PF03551">
    <property type="entry name" value="PadR"/>
    <property type="match status" value="1"/>
</dbReference>
<dbReference type="STRING" id="1316936.K678_15044"/>
<dbReference type="InterPro" id="IPR005149">
    <property type="entry name" value="Tscrpt_reg_PadR_N"/>
</dbReference>
<name>S9S9D1_MAGFU</name>
<evidence type="ECO:0000313" key="3">
    <source>
        <dbReference type="Proteomes" id="UP000015350"/>
    </source>
</evidence>
<dbReference type="PATRIC" id="fig|1316936.3.peg.2997"/>
<dbReference type="eggNOG" id="COG1695">
    <property type="taxonomic scope" value="Bacteria"/>
</dbReference>
<dbReference type="InterPro" id="IPR036390">
    <property type="entry name" value="WH_DNA-bd_sf"/>
</dbReference>
<gene>
    <name evidence="2" type="ORF">K678_15044</name>
</gene>
<dbReference type="InterPro" id="IPR036388">
    <property type="entry name" value="WH-like_DNA-bd_sf"/>
</dbReference>
<proteinExistence type="predicted"/>
<protein>
    <submittedName>
        <fullName evidence="2">PadR family transcriptional regulator</fullName>
    </submittedName>
</protein>
<sequence>MFAHGDLHLVILHLIAEKPRHGYEIIKAIEDRVAGAYSPSPGTIYPALTLLEEQGYVAQPDPTHSGKKLYALTDEGQRYLELNQTALNALLIRMDLARRENQHTISPQILRAMENLKMALRLKGDGTPISNEQLARIVEVLDEATRKIEQS</sequence>
<evidence type="ECO:0000313" key="2">
    <source>
        <dbReference type="EMBL" id="EPY00643.1"/>
    </source>
</evidence>
<dbReference type="Gene3D" id="1.10.10.10">
    <property type="entry name" value="Winged helix-like DNA-binding domain superfamily/Winged helix DNA-binding domain"/>
    <property type="match status" value="1"/>
</dbReference>
<comment type="caution">
    <text evidence="2">The sequence shown here is derived from an EMBL/GenBank/DDBJ whole genome shotgun (WGS) entry which is preliminary data.</text>
</comment>
<organism evidence="2 3">
    <name type="scientific">Magnetospirillum fulvum MGU-K5</name>
    <dbReference type="NCBI Taxonomy" id="1316936"/>
    <lineage>
        <taxon>Bacteria</taxon>
        <taxon>Pseudomonadati</taxon>
        <taxon>Pseudomonadota</taxon>
        <taxon>Alphaproteobacteria</taxon>
        <taxon>Rhodospirillales</taxon>
        <taxon>Rhodospirillaceae</taxon>
        <taxon>Magnetospirillum</taxon>
    </lineage>
</organism>
<dbReference type="AlphaFoldDB" id="S9S9D1"/>
<dbReference type="PANTHER" id="PTHR43252">
    <property type="entry name" value="TRANSCRIPTIONAL REGULATOR YQJI"/>
    <property type="match status" value="1"/>
</dbReference>